<evidence type="ECO:0000256" key="1">
    <source>
        <dbReference type="ARBA" id="ARBA00001933"/>
    </source>
</evidence>
<dbReference type="Proteomes" id="UP001311232">
    <property type="component" value="Unassembled WGS sequence"/>
</dbReference>
<dbReference type="Gene3D" id="2.40.37.20">
    <property type="entry name" value="D-serine dehydratase-like domain"/>
    <property type="match status" value="1"/>
</dbReference>
<evidence type="ECO:0000256" key="6">
    <source>
        <dbReference type="ARBA" id="ARBA00019080"/>
    </source>
</evidence>
<keyword evidence="9" id="KW-0862">Zinc</keyword>
<dbReference type="AlphaFoldDB" id="A0AAV9SPG1"/>
<evidence type="ECO:0000256" key="5">
    <source>
        <dbReference type="ARBA" id="ARBA00007421"/>
    </source>
</evidence>
<dbReference type="PANTHER" id="PTHR14052:SF0">
    <property type="entry name" value="ORIGIN RECOGNITION COMPLEX SUBUNIT 2"/>
    <property type="match status" value="1"/>
</dbReference>
<dbReference type="SMART" id="SM01119">
    <property type="entry name" value="D-ser_dehydrat"/>
    <property type="match status" value="1"/>
</dbReference>
<protein>
    <recommendedName>
        <fullName evidence="15">D-serine dehydratase</fullName>
        <ecNumber evidence="14">4.3.1.18</ecNumber>
    </recommendedName>
    <alternativeName>
        <fullName evidence="16">D-serine deaminase</fullName>
    </alternativeName>
    <alternativeName>
        <fullName evidence="6">Origin recognition complex subunit 2</fullName>
    </alternativeName>
</protein>
<evidence type="ECO:0000256" key="10">
    <source>
        <dbReference type="ARBA" id="ARBA00022898"/>
    </source>
</evidence>
<dbReference type="InterPro" id="IPR007220">
    <property type="entry name" value="ORC2"/>
</dbReference>
<dbReference type="GO" id="GO:0005664">
    <property type="term" value="C:nuclear origin of replication recognition complex"/>
    <property type="evidence" value="ECO:0007669"/>
    <property type="project" value="TreeGrafter"/>
</dbReference>
<keyword evidence="7" id="KW-0235">DNA replication</keyword>
<comment type="similarity">
    <text evidence="5">Belongs to the ORC2 family.</text>
</comment>
<gene>
    <name evidence="19" type="ORF">CRENBAI_024743</name>
</gene>
<comment type="similarity">
    <text evidence="4">Belongs to the DSD1 family.</text>
</comment>
<accession>A0AAV9SPG1</accession>
<keyword evidence="12" id="KW-0539">Nucleus</keyword>
<evidence type="ECO:0000313" key="19">
    <source>
        <dbReference type="EMBL" id="KAK5622780.1"/>
    </source>
</evidence>
<keyword evidence="20" id="KW-1185">Reference proteome</keyword>
<keyword evidence="11" id="KW-0456">Lyase</keyword>
<comment type="catalytic activity">
    <reaction evidence="13">
        <text>D-serine = pyruvate + NH4(+)</text>
        <dbReference type="Rhea" id="RHEA:13977"/>
        <dbReference type="ChEBI" id="CHEBI:15361"/>
        <dbReference type="ChEBI" id="CHEBI:28938"/>
        <dbReference type="ChEBI" id="CHEBI:35247"/>
        <dbReference type="EC" id="4.3.1.18"/>
    </reaction>
    <physiologicalReaction direction="left-to-right" evidence="13">
        <dbReference type="Rhea" id="RHEA:13978"/>
    </physiologicalReaction>
</comment>
<comment type="cofactor">
    <cofactor evidence="2">
        <name>Zn(2+)</name>
        <dbReference type="ChEBI" id="CHEBI:29105"/>
    </cofactor>
</comment>
<evidence type="ECO:0000256" key="14">
    <source>
        <dbReference type="ARBA" id="ARBA00066349"/>
    </source>
</evidence>
<evidence type="ECO:0000256" key="9">
    <source>
        <dbReference type="ARBA" id="ARBA00022833"/>
    </source>
</evidence>
<dbReference type="EMBL" id="JAHHUM010000078">
    <property type="protein sequence ID" value="KAK5622780.1"/>
    <property type="molecule type" value="Genomic_DNA"/>
</dbReference>
<evidence type="ECO:0000256" key="2">
    <source>
        <dbReference type="ARBA" id="ARBA00001947"/>
    </source>
</evidence>
<dbReference type="GO" id="GO:0046872">
    <property type="term" value="F:metal ion binding"/>
    <property type="evidence" value="ECO:0007669"/>
    <property type="project" value="UniProtKB-KW"/>
</dbReference>
<comment type="cofactor">
    <cofactor evidence="1">
        <name>pyridoxal 5'-phosphate</name>
        <dbReference type="ChEBI" id="CHEBI:597326"/>
    </cofactor>
</comment>
<dbReference type="InterPro" id="IPR026956">
    <property type="entry name" value="D-ser_dehydrat-like_dom"/>
</dbReference>
<evidence type="ECO:0000256" key="8">
    <source>
        <dbReference type="ARBA" id="ARBA00022723"/>
    </source>
</evidence>
<feature type="compositionally biased region" description="Basic and acidic residues" evidence="17">
    <location>
        <begin position="596"/>
        <end position="613"/>
    </location>
</feature>
<keyword evidence="8" id="KW-0479">Metal-binding</keyword>
<keyword evidence="10" id="KW-0663">Pyridoxal phosphate</keyword>
<evidence type="ECO:0000256" key="12">
    <source>
        <dbReference type="ARBA" id="ARBA00023242"/>
    </source>
</evidence>
<reference evidence="19 20" key="1">
    <citation type="submission" date="2021-06" db="EMBL/GenBank/DDBJ databases">
        <authorList>
            <person name="Palmer J.M."/>
        </authorList>
    </citation>
    <scope>NUCLEOTIDE SEQUENCE [LARGE SCALE GENOMIC DNA]</scope>
    <source>
        <strain evidence="19 20">MEX-2019</strain>
        <tissue evidence="19">Muscle</tissue>
    </source>
</reference>
<evidence type="ECO:0000256" key="13">
    <source>
        <dbReference type="ARBA" id="ARBA00051198"/>
    </source>
</evidence>
<dbReference type="InterPro" id="IPR029066">
    <property type="entry name" value="PLP-binding_barrel"/>
</dbReference>
<evidence type="ECO:0000313" key="20">
    <source>
        <dbReference type="Proteomes" id="UP001311232"/>
    </source>
</evidence>
<feature type="compositionally biased region" description="Acidic residues" evidence="17">
    <location>
        <begin position="586"/>
        <end position="595"/>
    </location>
</feature>
<name>A0AAV9SPG1_9TELE</name>
<dbReference type="GO" id="GO:0003688">
    <property type="term" value="F:DNA replication origin binding"/>
    <property type="evidence" value="ECO:0007669"/>
    <property type="project" value="TreeGrafter"/>
</dbReference>
<evidence type="ECO:0000256" key="3">
    <source>
        <dbReference type="ARBA" id="ARBA00004123"/>
    </source>
</evidence>
<dbReference type="InterPro" id="IPR056772">
    <property type="entry name" value="RecA-like_ORC2"/>
</dbReference>
<dbReference type="InterPro" id="IPR042208">
    <property type="entry name" value="D-ser_dehydrat-like_sf"/>
</dbReference>
<evidence type="ECO:0000256" key="4">
    <source>
        <dbReference type="ARBA" id="ARBA00005323"/>
    </source>
</evidence>
<comment type="subcellular location">
    <subcellularLocation>
        <location evidence="3">Nucleus</location>
    </subcellularLocation>
</comment>
<feature type="region of interest" description="Disordered" evidence="17">
    <location>
        <begin position="511"/>
        <end position="642"/>
    </location>
</feature>
<evidence type="ECO:0000256" key="11">
    <source>
        <dbReference type="ARBA" id="ARBA00023239"/>
    </source>
</evidence>
<dbReference type="InterPro" id="IPR056773">
    <property type="entry name" value="WHD_ORC2"/>
</dbReference>
<feature type="domain" description="D-serine dehydratase-like" evidence="18">
    <location>
        <begin position="258"/>
        <end position="356"/>
    </location>
</feature>
<evidence type="ECO:0000256" key="7">
    <source>
        <dbReference type="ARBA" id="ARBA00022705"/>
    </source>
</evidence>
<dbReference type="EC" id="4.3.1.18" evidence="14"/>
<dbReference type="GO" id="GO:0070178">
    <property type="term" value="P:D-serine metabolic process"/>
    <property type="evidence" value="ECO:0007669"/>
    <property type="project" value="UniProtKB-ARBA"/>
</dbReference>
<comment type="caution">
    <text evidence="19">The sequence shown here is derived from an EMBL/GenBank/DDBJ whole genome shotgun (WGS) entry which is preliminary data.</text>
</comment>
<dbReference type="Pfam" id="PF04084">
    <property type="entry name" value="RecA-like_ORC2"/>
    <property type="match status" value="1"/>
</dbReference>
<dbReference type="Pfam" id="PF14031">
    <property type="entry name" value="D-ser_dehydrat"/>
    <property type="match status" value="1"/>
</dbReference>
<evidence type="ECO:0000256" key="17">
    <source>
        <dbReference type="SAM" id="MobiDB-lite"/>
    </source>
</evidence>
<dbReference type="FunFam" id="3.20.20.10:FF:000016">
    <property type="entry name" value="D-serine dehydratase"/>
    <property type="match status" value="1"/>
</dbReference>
<dbReference type="GO" id="GO:0008721">
    <property type="term" value="F:D-serine ammonia-lyase activity"/>
    <property type="evidence" value="ECO:0007669"/>
    <property type="project" value="UniProtKB-EC"/>
</dbReference>
<organism evidence="19 20">
    <name type="scientific">Crenichthys baileyi</name>
    <name type="common">White River springfish</name>
    <dbReference type="NCBI Taxonomy" id="28760"/>
    <lineage>
        <taxon>Eukaryota</taxon>
        <taxon>Metazoa</taxon>
        <taxon>Chordata</taxon>
        <taxon>Craniata</taxon>
        <taxon>Vertebrata</taxon>
        <taxon>Euteleostomi</taxon>
        <taxon>Actinopterygii</taxon>
        <taxon>Neopterygii</taxon>
        <taxon>Teleostei</taxon>
        <taxon>Neoteleostei</taxon>
        <taxon>Acanthomorphata</taxon>
        <taxon>Ovalentaria</taxon>
        <taxon>Atherinomorphae</taxon>
        <taxon>Cyprinodontiformes</taxon>
        <taxon>Goodeidae</taxon>
        <taxon>Crenichthys</taxon>
    </lineage>
</organism>
<dbReference type="InterPro" id="IPR001608">
    <property type="entry name" value="Ala_racemase_N"/>
</dbReference>
<dbReference type="PANTHER" id="PTHR14052">
    <property type="entry name" value="ORIGIN RECOGNITION COMPLEX SUBUNIT 2"/>
    <property type="match status" value="1"/>
</dbReference>
<dbReference type="Pfam" id="PF01168">
    <property type="entry name" value="Ala_racemase_N"/>
    <property type="match status" value="1"/>
</dbReference>
<evidence type="ECO:0000259" key="18">
    <source>
        <dbReference type="SMART" id="SM01119"/>
    </source>
</evidence>
<evidence type="ECO:0000256" key="16">
    <source>
        <dbReference type="ARBA" id="ARBA00075219"/>
    </source>
</evidence>
<dbReference type="Gene3D" id="3.20.20.10">
    <property type="entry name" value="Alanine racemase"/>
    <property type="match status" value="1"/>
</dbReference>
<proteinExistence type="inferred from homology"/>
<sequence>MEGEPVSALFTPALVVDVDKVKRNAQRMRERCHKLGVQLRPHMKTHKTLECADIMTGGSRRCIVVSTLAEASFYADHGFDDILYAYCLPLDKVERCAALSERLDLFQVLLDHPDALEQLRKRPLKGSRQWHVWLKLDCGNGRAGVLHSEPESLQLAQAIAEADGVELTGVYAHCGNTYNCRGVEQIQTVAQETTILTLQFMDKLKAFGISCKSSIGSTPSCSHPVQDMGKLSEVHPGNYVFYDVQQSMIGSCSLDDVAVKVLTRVIGHCPHRNQLLVDCGWAGISLDGGGKLPTGYAVIEGHPNLKLLSMTQEHGRVEPLSGPLDYSKYPIGSLLTLIPYHSCATAMMHPVYYVHSEGRLLGKWTPTRGCGYDNRSWPDGGDTSMTSAPSTLLCRDQVEMQYIQTLWMSVLEVKFVGDGDVLEHIVDKQEGVQSSAGSVQRMVKFKSPPGRKGCREDGQQDEEENGVFDQQNYIQALGTDNFEEDEESWSRVAGSSIFTFQKVKRGNSMAHTASELARTPGKSVSFSAAEPCTPTRTGRNHKGENRTPQRSKKVQFVSTTPHRLRKRLTAPSLRSDSDSEFSPSDSGEEEEEEEEDKLKEKQKVNKENKESQKNQRTASKGSSAALYKTPAKKSKNTPETVNQPTMIEEYFEAHGSSKVLTSDRTLERLHIPKLDRETLAHLLEDKPSCYSKEIQELHNKHRKHFTKWMLQLQLGFSVLVYGLGSKKALLEDFRVSHLSQEIHLVINGFFPSITLKSILNALTCEVLEHQGTFRTPSDQIHFIAQTLKDSPDLHVYLLIYNIDGPMLRGEKTQSALGQLASLPNLHLVASIDHINTPLVWDQFKQSQFNWLWWECVTFQHYTEETSYENSLLVQQTGALALSSLTHVLRSLTPNARGIFKLLVKFKLENKDNPSYTGLSFQDFYQRCREAFLVNSDLTLRTQLTEFRDHKLIRTRKGADGVEYLIVAVETSTLMDFLENEDDD</sequence>
<dbReference type="SUPFAM" id="SSF51419">
    <property type="entry name" value="PLP-binding barrel"/>
    <property type="match status" value="1"/>
</dbReference>
<evidence type="ECO:0000256" key="15">
    <source>
        <dbReference type="ARBA" id="ARBA00069616"/>
    </source>
</evidence>
<dbReference type="Pfam" id="PF24882">
    <property type="entry name" value="WHD_ORC2"/>
    <property type="match status" value="1"/>
</dbReference>
<feature type="region of interest" description="Disordered" evidence="17">
    <location>
        <begin position="437"/>
        <end position="469"/>
    </location>
</feature>
<dbReference type="GO" id="GO:0006260">
    <property type="term" value="P:DNA replication"/>
    <property type="evidence" value="ECO:0007669"/>
    <property type="project" value="UniProtKB-KW"/>
</dbReference>